<name>A0ABV5P028_9ACTN</name>
<sequence length="423" mass="44152">MPALLLTAAYVVAVAVTAGIALTGGDIGPLERLTVLKETDDGNDGEPTLRDVIAGMSRSSVGLLLAVGAVWSWTLWQSLRGPLRPPPGAARHPAGRDERRLRLTLYVVAGTWVVYAAAPIWPWWAVALDATVLATVVVAVHPVLRQRWSLAGFALAAGLLGYVTTVAGEVFSAFDLHDGERAAQAAGLGGLAGTLWYVLVLAAQWRDGRWRRATVLYGVAAQVLPLLLIMFVALLPARVAGVDLAAYAVMDAMTVIWLARSAHDLAIPPQAPLPAGPPALTHEGPAPLVRFAGLAACVSVLIPPLISGDPLWLTRYLPLHTVQSMLGEPLSLLWRGFEAAVGLGGLAVVVLTAVLWRGRRLALAALAATGLAGVSVVALAAATDRLAIGMSPLWFTAACAVAAPLLSWTHVLRAGAGRRAAGV</sequence>
<feature type="transmembrane region" description="Helical" evidence="1">
    <location>
        <begin position="361"/>
        <end position="381"/>
    </location>
</feature>
<evidence type="ECO:0008006" key="4">
    <source>
        <dbReference type="Google" id="ProtNLM"/>
    </source>
</evidence>
<feature type="transmembrane region" description="Helical" evidence="1">
    <location>
        <begin position="151"/>
        <end position="171"/>
    </location>
</feature>
<organism evidence="2 3">
    <name type="scientific">Nonomuraea salmonea</name>
    <dbReference type="NCBI Taxonomy" id="46181"/>
    <lineage>
        <taxon>Bacteria</taxon>
        <taxon>Bacillati</taxon>
        <taxon>Actinomycetota</taxon>
        <taxon>Actinomycetes</taxon>
        <taxon>Streptosporangiales</taxon>
        <taxon>Streptosporangiaceae</taxon>
        <taxon>Nonomuraea</taxon>
    </lineage>
</organism>
<dbReference type="Proteomes" id="UP001589568">
    <property type="component" value="Unassembled WGS sequence"/>
</dbReference>
<proteinExistence type="predicted"/>
<feature type="transmembrane region" description="Helical" evidence="1">
    <location>
        <begin position="183"/>
        <end position="203"/>
    </location>
</feature>
<evidence type="ECO:0000313" key="2">
    <source>
        <dbReference type="EMBL" id="MFB9475920.1"/>
    </source>
</evidence>
<gene>
    <name evidence="2" type="ORF">ACFFR3_41055</name>
</gene>
<evidence type="ECO:0000313" key="3">
    <source>
        <dbReference type="Proteomes" id="UP001589568"/>
    </source>
</evidence>
<reference evidence="2 3" key="1">
    <citation type="submission" date="2024-09" db="EMBL/GenBank/DDBJ databases">
        <authorList>
            <person name="Sun Q."/>
            <person name="Mori K."/>
        </authorList>
    </citation>
    <scope>NUCLEOTIDE SEQUENCE [LARGE SCALE GENOMIC DNA]</scope>
    <source>
        <strain evidence="2 3">JCM 3324</strain>
    </source>
</reference>
<accession>A0ABV5P028</accession>
<keyword evidence="1" id="KW-0472">Membrane</keyword>
<feature type="transmembrane region" description="Helical" evidence="1">
    <location>
        <begin position="124"/>
        <end position="144"/>
    </location>
</feature>
<keyword evidence="3" id="KW-1185">Reference proteome</keyword>
<feature type="transmembrane region" description="Helical" evidence="1">
    <location>
        <begin position="100"/>
        <end position="118"/>
    </location>
</feature>
<feature type="transmembrane region" description="Helical" evidence="1">
    <location>
        <begin position="393"/>
        <end position="412"/>
    </location>
</feature>
<evidence type="ECO:0000256" key="1">
    <source>
        <dbReference type="SAM" id="Phobius"/>
    </source>
</evidence>
<keyword evidence="1" id="KW-1133">Transmembrane helix</keyword>
<comment type="caution">
    <text evidence="2">The sequence shown here is derived from an EMBL/GenBank/DDBJ whole genome shotgun (WGS) entry which is preliminary data.</text>
</comment>
<keyword evidence="1" id="KW-0812">Transmembrane</keyword>
<dbReference type="RefSeq" id="WP_345404101.1">
    <property type="nucleotide sequence ID" value="NZ_BAAAXS010000001.1"/>
</dbReference>
<feature type="transmembrane region" description="Helical" evidence="1">
    <location>
        <begin position="61"/>
        <end position="79"/>
    </location>
</feature>
<dbReference type="EMBL" id="JBHMCF010000046">
    <property type="protein sequence ID" value="MFB9475920.1"/>
    <property type="molecule type" value="Genomic_DNA"/>
</dbReference>
<feature type="transmembrane region" description="Helical" evidence="1">
    <location>
        <begin position="332"/>
        <end position="354"/>
    </location>
</feature>
<feature type="transmembrane region" description="Helical" evidence="1">
    <location>
        <begin position="215"/>
        <end position="234"/>
    </location>
</feature>
<protein>
    <recommendedName>
        <fullName evidence="4">Integral membrane protein</fullName>
    </recommendedName>
</protein>